<dbReference type="OrthoDB" id="8068875at2759"/>
<dbReference type="PROSITE" id="PS00626">
    <property type="entry name" value="RCC1_2"/>
    <property type="match status" value="2"/>
</dbReference>
<feature type="repeat" description="RCC1" evidence="2">
    <location>
        <begin position="362"/>
        <end position="412"/>
    </location>
</feature>
<feature type="repeat" description="RCC1" evidence="2">
    <location>
        <begin position="19"/>
        <end position="78"/>
    </location>
</feature>
<organism evidence="4 5">
    <name type="scientific">Musa troglodytarum</name>
    <name type="common">fe'i banana</name>
    <dbReference type="NCBI Taxonomy" id="320322"/>
    <lineage>
        <taxon>Eukaryota</taxon>
        <taxon>Viridiplantae</taxon>
        <taxon>Streptophyta</taxon>
        <taxon>Embryophyta</taxon>
        <taxon>Tracheophyta</taxon>
        <taxon>Spermatophyta</taxon>
        <taxon>Magnoliopsida</taxon>
        <taxon>Liliopsida</taxon>
        <taxon>Zingiberales</taxon>
        <taxon>Musaceae</taxon>
        <taxon>Musa</taxon>
    </lineage>
</organism>
<dbReference type="InterPro" id="IPR009091">
    <property type="entry name" value="RCC1/BLIP-II"/>
</dbReference>
<dbReference type="Proteomes" id="UP001055439">
    <property type="component" value="Chromosome 9"/>
</dbReference>
<evidence type="ECO:0000313" key="5">
    <source>
        <dbReference type="Proteomes" id="UP001055439"/>
    </source>
</evidence>
<dbReference type="PANTHER" id="PTHR22870">
    <property type="entry name" value="REGULATOR OF CHROMOSOME CONDENSATION"/>
    <property type="match status" value="1"/>
</dbReference>
<dbReference type="Pfam" id="PF25390">
    <property type="entry name" value="WD40_RLD"/>
    <property type="match status" value="1"/>
</dbReference>
<protein>
    <submittedName>
        <fullName evidence="4">Regulator of chromosome condensation (RCC1) repeat</fullName>
    </submittedName>
</protein>
<proteinExistence type="predicted"/>
<name>A0A9E7LC00_9LILI</name>
<dbReference type="SUPFAM" id="SSF50985">
    <property type="entry name" value="RCC1/BLIP-II"/>
    <property type="match status" value="1"/>
</dbReference>
<evidence type="ECO:0000256" key="2">
    <source>
        <dbReference type="PROSITE-ProRule" id="PRU00235"/>
    </source>
</evidence>
<evidence type="ECO:0000256" key="1">
    <source>
        <dbReference type="ARBA" id="ARBA00022737"/>
    </source>
</evidence>
<dbReference type="AlphaFoldDB" id="A0A9E7LC00"/>
<dbReference type="InterPro" id="IPR000408">
    <property type="entry name" value="Reg_chr_condens"/>
</dbReference>
<dbReference type="InterPro" id="IPR051210">
    <property type="entry name" value="Ub_ligase/GEF_domain"/>
</dbReference>
<feature type="repeat" description="RCC1" evidence="2">
    <location>
        <begin position="79"/>
        <end position="130"/>
    </location>
</feature>
<dbReference type="Pfam" id="PF00415">
    <property type="entry name" value="RCC1"/>
    <property type="match status" value="2"/>
</dbReference>
<dbReference type="Gene3D" id="2.130.10.30">
    <property type="entry name" value="Regulator of chromosome condensation 1/beta-lactamase-inhibitor protein II"/>
    <property type="match status" value="2"/>
</dbReference>
<evidence type="ECO:0000259" key="3">
    <source>
        <dbReference type="Pfam" id="PF25390"/>
    </source>
</evidence>
<accession>A0A9E7LC00</accession>
<dbReference type="PRINTS" id="PR00633">
    <property type="entry name" value="RCCNDNSATION"/>
</dbReference>
<feature type="repeat" description="RCC1" evidence="2">
    <location>
        <begin position="300"/>
        <end position="361"/>
    </location>
</feature>
<dbReference type="InterPro" id="IPR058923">
    <property type="entry name" value="RCC1-like_dom"/>
</dbReference>
<keyword evidence="5" id="KW-1185">Reference proteome</keyword>
<feature type="repeat" description="RCC1" evidence="2">
    <location>
        <begin position="245"/>
        <end position="299"/>
    </location>
</feature>
<reference evidence="4" key="1">
    <citation type="submission" date="2022-05" db="EMBL/GenBank/DDBJ databases">
        <title>The Musa troglodytarum L. genome provides insights into the mechanism of non-climacteric behaviour and enrichment of carotenoids.</title>
        <authorList>
            <person name="Wang J."/>
        </authorList>
    </citation>
    <scope>NUCLEOTIDE SEQUENCE</scope>
    <source>
        <tissue evidence="4">Leaf</tissue>
    </source>
</reference>
<gene>
    <name evidence="4" type="ORF">MUK42_14549</name>
</gene>
<dbReference type="PANTHER" id="PTHR22870:SF408">
    <property type="entry name" value="OS09G0560450 PROTEIN"/>
    <property type="match status" value="1"/>
</dbReference>
<keyword evidence="1" id="KW-0677">Repeat</keyword>
<sequence length="475" mass="51743">MDIDGILSDVRVVNLPTKSAIYVWGYNHSGQTARKGKDCHLRIPKSLSHNLFKCAGGDNLRWLDIACGREHTAAVASDGSLFTWGANDFGQLGDGTEESRKHPKKVKSLQTEYVKSVSCGAHCTAAVAEPRENDGTISTSRLWVWGQNQGSNHPRLYWGAFNPNTVIRQVSCGSVHVVALSEDGMLQAWGYNEYGQLGRGFTSEGLQGAQILNAYARFLDEPPELVKIRQVTCGEYHTAAISEDGDVYTWGLGSMGQLGHCSLQSDDKELLPRRVVALDGITVKDVACGGVHTCALTAQGALYTWGDGQAGQLGLGPQNGFFSCVPNASDMLLRNLPVLVIPTGVQLVTCGHSHTLISMRDGRIYGWGYNSYGQAANEKSTYAWFPSPVDWCVGEVKRLAAGGGHSAVLTDAHTLKELCEFRLAESINLSNCFTIADVASRTGADSLARLCERYREHLLEQDKRDNEEEEGNRED</sequence>
<dbReference type="PROSITE" id="PS50012">
    <property type="entry name" value="RCC1_3"/>
    <property type="match status" value="6"/>
</dbReference>
<feature type="repeat" description="RCC1" evidence="2">
    <location>
        <begin position="184"/>
        <end position="244"/>
    </location>
</feature>
<dbReference type="EMBL" id="CP097511">
    <property type="protein sequence ID" value="URE45230.1"/>
    <property type="molecule type" value="Genomic_DNA"/>
</dbReference>
<feature type="domain" description="RCC1-like" evidence="3">
    <location>
        <begin position="163"/>
        <end position="412"/>
    </location>
</feature>
<evidence type="ECO:0000313" key="4">
    <source>
        <dbReference type="EMBL" id="URE45230.1"/>
    </source>
</evidence>